<name>A0A8J5WX97_ZIZPA</name>
<dbReference type="AlphaFoldDB" id="A0A8J5WX97"/>
<reference evidence="1" key="2">
    <citation type="submission" date="2021-02" db="EMBL/GenBank/DDBJ databases">
        <authorList>
            <person name="Kimball J.A."/>
            <person name="Haas M.W."/>
            <person name="Macchietto M."/>
            <person name="Kono T."/>
            <person name="Duquette J."/>
            <person name="Shao M."/>
        </authorList>
    </citation>
    <scope>NUCLEOTIDE SEQUENCE</scope>
    <source>
        <tissue evidence="1">Fresh leaf tissue</tissue>
    </source>
</reference>
<dbReference type="EMBL" id="JAAALK010000079">
    <property type="protein sequence ID" value="KAG8096872.1"/>
    <property type="molecule type" value="Genomic_DNA"/>
</dbReference>
<accession>A0A8J5WX97</accession>
<evidence type="ECO:0000313" key="1">
    <source>
        <dbReference type="EMBL" id="KAG8096872.1"/>
    </source>
</evidence>
<sequence length="68" mass="7119">MVLSWSWTRLIGRRCDLDGDIGKADGAVPGFTRHDGAGAVTAVAVQGLTGWHRDLQRAVADGAAVGCR</sequence>
<proteinExistence type="predicted"/>
<protein>
    <submittedName>
        <fullName evidence="1">Uncharacterized protein</fullName>
    </submittedName>
</protein>
<organism evidence="1 2">
    <name type="scientific">Zizania palustris</name>
    <name type="common">Northern wild rice</name>
    <dbReference type="NCBI Taxonomy" id="103762"/>
    <lineage>
        <taxon>Eukaryota</taxon>
        <taxon>Viridiplantae</taxon>
        <taxon>Streptophyta</taxon>
        <taxon>Embryophyta</taxon>
        <taxon>Tracheophyta</taxon>
        <taxon>Spermatophyta</taxon>
        <taxon>Magnoliopsida</taxon>
        <taxon>Liliopsida</taxon>
        <taxon>Poales</taxon>
        <taxon>Poaceae</taxon>
        <taxon>BOP clade</taxon>
        <taxon>Oryzoideae</taxon>
        <taxon>Oryzeae</taxon>
        <taxon>Zizaniinae</taxon>
        <taxon>Zizania</taxon>
    </lineage>
</organism>
<evidence type="ECO:0000313" key="2">
    <source>
        <dbReference type="Proteomes" id="UP000729402"/>
    </source>
</evidence>
<comment type="caution">
    <text evidence="1">The sequence shown here is derived from an EMBL/GenBank/DDBJ whole genome shotgun (WGS) entry which is preliminary data.</text>
</comment>
<gene>
    <name evidence="1" type="ORF">GUJ93_ZPchr0013g36431</name>
</gene>
<dbReference type="Proteomes" id="UP000729402">
    <property type="component" value="Unassembled WGS sequence"/>
</dbReference>
<reference evidence="1" key="1">
    <citation type="journal article" date="2021" name="bioRxiv">
        <title>Whole Genome Assembly and Annotation of Northern Wild Rice, Zizania palustris L., Supports a Whole Genome Duplication in the Zizania Genus.</title>
        <authorList>
            <person name="Haas M."/>
            <person name="Kono T."/>
            <person name="Macchietto M."/>
            <person name="Millas R."/>
            <person name="McGilp L."/>
            <person name="Shao M."/>
            <person name="Duquette J."/>
            <person name="Hirsch C.N."/>
            <person name="Kimball J."/>
        </authorList>
    </citation>
    <scope>NUCLEOTIDE SEQUENCE</scope>
    <source>
        <tissue evidence="1">Fresh leaf tissue</tissue>
    </source>
</reference>
<keyword evidence="2" id="KW-1185">Reference proteome</keyword>